<dbReference type="GeneID" id="107434658"/>
<organism evidence="2 3">
    <name type="scientific">Ziziphus jujuba</name>
    <name type="common">Chinese jujube</name>
    <name type="synonym">Ziziphus sativa</name>
    <dbReference type="NCBI Taxonomy" id="326968"/>
    <lineage>
        <taxon>Eukaryota</taxon>
        <taxon>Viridiplantae</taxon>
        <taxon>Streptophyta</taxon>
        <taxon>Embryophyta</taxon>
        <taxon>Tracheophyta</taxon>
        <taxon>Spermatophyta</taxon>
        <taxon>Magnoliopsida</taxon>
        <taxon>eudicotyledons</taxon>
        <taxon>Gunneridae</taxon>
        <taxon>Pentapetalae</taxon>
        <taxon>rosids</taxon>
        <taxon>fabids</taxon>
        <taxon>Rosales</taxon>
        <taxon>Rhamnaceae</taxon>
        <taxon>Paliureae</taxon>
        <taxon>Ziziphus</taxon>
    </lineage>
</organism>
<reference evidence="3" key="1">
    <citation type="submission" date="2025-04" db="UniProtKB">
        <authorList>
            <consortium name="RefSeq"/>
        </authorList>
    </citation>
    <scope>IDENTIFICATION</scope>
    <source>
        <tissue evidence="3">In vitro plantlets</tissue>
        <tissue evidence="4">Seedling</tissue>
    </source>
</reference>
<sequence>MCFISLYSTCLPHSLSLTLFLVCVSLSLSLSLSFSFSFQIFTICLYKSLSILSLTLSKEDPKTVTETTLLYFLSVEISMEKTSSVADEDRCSEQDQEEDVSLCDLPVNLMKEGNQQPSNYEGGQVIETVHEEFDFVSVGGGLEMCVADEVFFQGQILPLRLSISSDNGLCNFGRHDSRTASRCISRSESMDHGSLGGFRSISSGSSSCCSGRSYQHSSSTSSSNNSTMNIITRVTSESRIRNNFHSLPSPKPQIRASSARLERISSRNQKSSIWDFFRMGLVRTPDIDLQEFKVVRSNSRANRASVSRNSSVNSENATGSGIAATNGSKVDVNLNLQDQVKQKRQKFLSGCRCSIETVASNAIIMKNRSYSASKTSCSSFNVANDSGQTHAMKELKMMRKKQKQKQQQHQQQGKQALSHHRTYEWLKELSHANFPMYV</sequence>
<dbReference type="AlphaFoldDB" id="A0A6P4AS55"/>
<name>A0A6P4AS55_ZIZJJ</name>
<gene>
    <name evidence="3" type="primary">LOC107434658</name>
    <name evidence="4" type="synonym">LOC132804378</name>
</gene>
<feature type="region of interest" description="Disordered" evidence="1">
    <location>
        <begin position="400"/>
        <end position="419"/>
    </location>
</feature>
<evidence type="ECO:0000313" key="2">
    <source>
        <dbReference type="Proteomes" id="UP001652623"/>
    </source>
</evidence>
<dbReference type="KEGG" id="zju:107434658"/>
<proteinExistence type="predicted"/>
<keyword evidence="2" id="KW-1185">Reference proteome</keyword>
<dbReference type="RefSeq" id="XP_060674645.1">
    <property type="nucleotide sequence ID" value="XM_060818662.1"/>
</dbReference>
<evidence type="ECO:0000313" key="4">
    <source>
        <dbReference type="RefSeq" id="XP_060674645.1"/>
    </source>
</evidence>
<feature type="region of interest" description="Disordered" evidence="1">
    <location>
        <begin position="242"/>
        <end position="263"/>
    </location>
</feature>
<evidence type="ECO:0000313" key="3">
    <source>
        <dbReference type="RefSeq" id="XP_015901629.1"/>
    </source>
</evidence>
<protein>
    <submittedName>
        <fullName evidence="3">Uncharacterized protein LOC107434658</fullName>
    </submittedName>
    <submittedName>
        <fullName evidence="4">Uncharacterized protein LOC132804378</fullName>
    </submittedName>
</protein>
<evidence type="ECO:0000256" key="1">
    <source>
        <dbReference type="SAM" id="MobiDB-lite"/>
    </source>
</evidence>
<dbReference type="Proteomes" id="UP001652623">
    <property type="component" value="Chromosome 7"/>
</dbReference>
<dbReference type="PANTHER" id="PTHR33922:SF2">
    <property type="entry name" value="OS07G0589600 PROTEIN"/>
    <property type="match status" value="1"/>
</dbReference>
<dbReference type="InParanoid" id="A0A6P4AS55"/>
<dbReference type="RefSeq" id="XP_015901629.1">
    <property type="nucleotide sequence ID" value="XM_016046143.2"/>
</dbReference>
<dbReference type="PANTHER" id="PTHR33922">
    <property type="entry name" value="OS01G0888066 PROTEIN-RELATED"/>
    <property type="match status" value="1"/>
</dbReference>
<accession>A0A6P4AS55</accession>